<evidence type="ECO:0000256" key="10">
    <source>
        <dbReference type="RuleBase" id="RU003431"/>
    </source>
</evidence>
<feature type="transmembrane region" description="Helical" evidence="11">
    <location>
        <begin position="12"/>
        <end position="31"/>
    </location>
</feature>
<evidence type="ECO:0000259" key="12">
    <source>
        <dbReference type="PROSITE" id="PS50011"/>
    </source>
</evidence>
<dbReference type="GO" id="GO:0007168">
    <property type="term" value="P:receptor guanylyl cyclase signaling pathway"/>
    <property type="evidence" value="ECO:0007669"/>
    <property type="project" value="TreeGrafter"/>
</dbReference>
<dbReference type="Gene3D" id="1.10.510.10">
    <property type="entry name" value="Transferase(Phosphotransferase) domain 1"/>
    <property type="match status" value="1"/>
</dbReference>
<dbReference type="InterPro" id="IPR029787">
    <property type="entry name" value="Nucleotide_cyclase"/>
</dbReference>
<evidence type="ECO:0000256" key="9">
    <source>
        <dbReference type="RuleBase" id="RU000405"/>
    </source>
</evidence>
<keyword evidence="3 11" id="KW-0812">Transmembrane</keyword>
<dbReference type="GO" id="GO:0004016">
    <property type="term" value="F:adenylate cyclase activity"/>
    <property type="evidence" value="ECO:0007669"/>
    <property type="project" value="TreeGrafter"/>
</dbReference>
<keyword evidence="6 11" id="KW-0472">Membrane</keyword>
<dbReference type="Pfam" id="PF00211">
    <property type="entry name" value="Guanylate_cyc"/>
    <property type="match status" value="1"/>
</dbReference>
<dbReference type="AlphaFoldDB" id="A0AAW1C0Y0"/>
<dbReference type="PANTHER" id="PTHR11920:SF458">
    <property type="entry name" value="GUANYLATE CYCLASE"/>
    <property type="match status" value="1"/>
</dbReference>
<comment type="subcellular location">
    <subcellularLocation>
        <location evidence="1">Membrane</location>
        <topology evidence="1">Single-pass membrane protein</topology>
    </subcellularLocation>
</comment>
<evidence type="ECO:0000256" key="3">
    <source>
        <dbReference type="ARBA" id="ARBA00022692"/>
    </source>
</evidence>
<proteinExistence type="inferred from homology"/>
<keyword evidence="8 10" id="KW-0141">cGMP biosynthesis</keyword>
<evidence type="ECO:0000313" key="14">
    <source>
        <dbReference type="EMBL" id="KAK9408089.1"/>
    </source>
</evidence>
<evidence type="ECO:0000256" key="7">
    <source>
        <dbReference type="ARBA" id="ARBA00023239"/>
    </source>
</evidence>
<evidence type="ECO:0000256" key="6">
    <source>
        <dbReference type="ARBA" id="ARBA00023136"/>
    </source>
</evidence>
<feature type="domain" description="Protein kinase" evidence="12">
    <location>
        <begin position="229"/>
        <end position="487"/>
    </location>
</feature>
<evidence type="ECO:0000313" key="15">
    <source>
        <dbReference type="Proteomes" id="UP001474421"/>
    </source>
</evidence>
<comment type="catalytic activity">
    <reaction evidence="10">
        <text>GTP = 3',5'-cyclic GMP + diphosphate</text>
        <dbReference type="Rhea" id="RHEA:13665"/>
        <dbReference type="ChEBI" id="CHEBI:33019"/>
        <dbReference type="ChEBI" id="CHEBI:37565"/>
        <dbReference type="ChEBI" id="CHEBI:57746"/>
        <dbReference type="EC" id="4.6.1.2"/>
    </reaction>
</comment>
<dbReference type="InterPro" id="IPR011009">
    <property type="entry name" value="Kinase-like_dom_sf"/>
</dbReference>
<keyword evidence="5 11" id="KW-1133">Transmembrane helix</keyword>
<dbReference type="PANTHER" id="PTHR11920">
    <property type="entry name" value="GUANYLYL CYCLASE"/>
    <property type="match status" value="1"/>
</dbReference>
<evidence type="ECO:0000256" key="5">
    <source>
        <dbReference type="ARBA" id="ARBA00022989"/>
    </source>
</evidence>
<evidence type="ECO:0000256" key="2">
    <source>
        <dbReference type="ARBA" id="ARBA00012202"/>
    </source>
</evidence>
<dbReference type="GO" id="GO:0004383">
    <property type="term" value="F:guanylate cyclase activity"/>
    <property type="evidence" value="ECO:0007669"/>
    <property type="project" value="UniProtKB-EC"/>
</dbReference>
<dbReference type="GO" id="GO:0001653">
    <property type="term" value="F:peptide receptor activity"/>
    <property type="evidence" value="ECO:0007669"/>
    <property type="project" value="TreeGrafter"/>
</dbReference>
<reference evidence="14 15" key="1">
    <citation type="journal article" date="2024" name="Proc. Natl. Acad. Sci. U.S.A.">
        <title>The genetic regulatory architecture and epigenomic basis for age-related changes in rattlesnake venom.</title>
        <authorList>
            <person name="Hogan M.P."/>
            <person name="Holding M.L."/>
            <person name="Nystrom G.S."/>
            <person name="Colston T.J."/>
            <person name="Bartlett D.A."/>
            <person name="Mason A.J."/>
            <person name="Ellsworth S.A."/>
            <person name="Rautsaw R.M."/>
            <person name="Lawrence K.C."/>
            <person name="Strickland J.L."/>
            <person name="He B."/>
            <person name="Fraser P."/>
            <person name="Margres M.J."/>
            <person name="Gilbert D.M."/>
            <person name="Gibbs H.L."/>
            <person name="Parkinson C.L."/>
            <person name="Rokyta D.R."/>
        </authorList>
    </citation>
    <scope>NUCLEOTIDE SEQUENCE [LARGE SCALE GENOMIC DNA]</scope>
    <source>
        <strain evidence="14">DRR0105</strain>
    </source>
</reference>
<feature type="transmembrane region" description="Helical" evidence="11">
    <location>
        <begin position="207"/>
        <end position="227"/>
    </location>
</feature>
<organism evidence="14 15">
    <name type="scientific">Crotalus adamanteus</name>
    <name type="common">Eastern diamondback rattlesnake</name>
    <dbReference type="NCBI Taxonomy" id="8729"/>
    <lineage>
        <taxon>Eukaryota</taxon>
        <taxon>Metazoa</taxon>
        <taxon>Chordata</taxon>
        <taxon>Craniata</taxon>
        <taxon>Vertebrata</taxon>
        <taxon>Euteleostomi</taxon>
        <taxon>Lepidosauria</taxon>
        <taxon>Squamata</taxon>
        <taxon>Bifurcata</taxon>
        <taxon>Unidentata</taxon>
        <taxon>Episquamata</taxon>
        <taxon>Toxicofera</taxon>
        <taxon>Serpentes</taxon>
        <taxon>Colubroidea</taxon>
        <taxon>Viperidae</taxon>
        <taxon>Crotalinae</taxon>
        <taxon>Crotalus</taxon>
    </lineage>
</organism>
<dbReference type="EC" id="4.6.1.2" evidence="2 10"/>
<dbReference type="SUPFAM" id="SSF56112">
    <property type="entry name" value="Protein kinase-like (PK-like)"/>
    <property type="match status" value="1"/>
</dbReference>
<dbReference type="GO" id="GO:0005886">
    <property type="term" value="C:plasma membrane"/>
    <property type="evidence" value="ECO:0007669"/>
    <property type="project" value="TreeGrafter"/>
</dbReference>
<dbReference type="InterPro" id="IPR001054">
    <property type="entry name" value="A/G_cyclase"/>
</dbReference>
<accession>A0AAW1C0Y0</accession>
<keyword evidence="7 9" id="KW-0456">Lyase</keyword>
<dbReference type="EMBL" id="JAOTOJ010000002">
    <property type="protein sequence ID" value="KAK9408089.1"/>
    <property type="molecule type" value="Genomic_DNA"/>
</dbReference>
<dbReference type="Proteomes" id="UP001474421">
    <property type="component" value="Unassembled WGS sequence"/>
</dbReference>
<dbReference type="Gene3D" id="3.30.70.1230">
    <property type="entry name" value="Nucleotide cyclase"/>
    <property type="match status" value="1"/>
</dbReference>
<dbReference type="PROSITE" id="PS50125">
    <property type="entry name" value="GUANYLATE_CYCLASE_2"/>
    <property type="match status" value="1"/>
</dbReference>
<dbReference type="Pfam" id="PF07714">
    <property type="entry name" value="PK_Tyr_Ser-Thr"/>
    <property type="match status" value="1"/>
</dbReference>
<dbReference type="InterPro" id="IPR050401">
    <property type="entry name" value="Cyclic_nucleotide_synthase"/>
</dbReference>
<protein>
    <recommendedName>
        <fullName evidence="2 10">Guanylate cyclase</fullName>
        <ecNumber evidence="2 10">4.6.1.2</ecNumber>
    </recommendedName>
</protein>
<name>A0AAW1C0Y0_CROAD</name>
<dbReference type="FunFam" id="3.30.70.1230:FF:000015">
    <property type="entry name" value="Guanylate cyclase"/>
    <property type="match status" value="1"/>
</dbReference>
<keyword evidence="15" id="KW-1185">Reference proteome</keyword>
<dbReference type="GO" id="GO:0035556">
    <property type="term" value="P:intracellular signal transduction"/>
    <property type="evidence" value="ECO:0007669"/>
    <property type="project" value="InterPro"/>
</dbReference>
<evidence type="ECO:0000256" key="1">
    <source>
        <dbReference type="ARBA" id="ARBA00004167"/>
    </source>
</evidence>
<evidence type="ECO:0000256" key="4">
    <source>
        <dbReference type="ARBA" id="ARBA00022741"/>
    </source>
</evidence>
<evidence type="ECO:0000256" key="8">
    <source>
        <dbReference type="ARBA" id="ARBA00023293"/>
    </source>
</evidence>
<feature type="domain" description="Guanylate cyclase" evidence="13">
    <location>
        <begin position="533"/>
        <end position="663"/>
    </location>
</feature>
<sequence length="742" mass="84036">MKENILLKHEFVLYLRIFLCFLWQALLVQGWHDLDNTDYDCWPLEKPDEYNMVDCGGLEMAWVLRPPEKIISGESFDVIYSVFASDYFYHYAVENGIFSHSDAKCAKKFCEEQECPSNWKDANEENCCVHHANIHSCPLAFMVVLVHVGVTSLIAHVRVGKMQAALEAQTIVLPAVVCGDDICEDEESCSICPADCGECPLTTEIKIAIALPICLVCTGSILTILWFQYQKQKMFWDESWIIDYSCIKQGIDGRTVAIKKITKKTFTLTKTIRKEVKQVRQLDHPNICRFIGGCIEVPNIAIITEYCPKGSLNDVLLNENIPLNWGFRFSFAIDIAQGMAYLHHHRIYHGQLKSRNCVIDDRWVCKISDYGLQSYRKEDSVMNSNITHQVYVAPEAHSMLNFEPTPAADVYRDKAALNCDEKASLMKSMKDDTHSEKYSLCLPLAELISEKSENACPCATEYIELIRKCRKGNPSQRLTFEQVKKLLYKMNPNKVSPVDMMMTLMEKYSKHLEVLVAERTQDLTYEKQKTDRLLYSNDIVGFTQLSSTSTPYQVVDFLNKLYTTFDEIIDNYDVYKVETIGDAYMVVSGVPRENGIRHASEIASMALELVLVCKIFKIPHKPETQLKIRAGIHSGPVVAGIVGTKMPRYCLFGDTVNTASRMESTSEALKIQCSSSTYQLLQQIGEYVLVCRGNLQIKGKGSMVTYWLEGKKSGIIQKKVLNPDATSEAINQSGFGIIPDVV</sequence>
<dbReference type="InterPro" id="IPR018297">
    <property type="entry name" value="A/G_cyclase_CS"/>
</dbReference>
<comment type="caution">
    <text evidence="14">The sequence shown here is derived from an EMBL/GenBank/DDBJ whole genome shotgun (WGS) entry which is preliminary data.</text>
</comment>
<dbReference type="SMART" id="SM00044">
    <property type="entry name" value="CYCc"/>
    <property type="match status" value="1"/>
</dbReference>
<keyword evidence="4" id="KW-0547">Nucleotide-binding</keyword>
<dbReference type="GO" id="GO:0004672">
    <property type="term" value="F:protein kinase activity"/>
    <property type="evidence" value="ECO:0007669"/>
    <property type="project" value="InterPro"/>
</dbReference>
<dbReference type="PROSITE" id="PS00452">
    <property type="entry name" value="GUANYLATE_CYCLASE_1"/>
    <property type="match status" value="1"/>
</dbReference>
<dbReference type="SUPFAM" id="SSF55073">
    <property type="entry name" value="Nucleotide cyclase"/>
    <property type="match status" value="1"/>
</dbReference>
<dbReference type="PROSITE" id="PS50011">
    <property type="entry name" value="PROTEIN_KINASE_DOM"/>
    <property type="match status" value="1"/>
</dbReference>
<evidence type="ECO:0000256" key="11">
    <source>
        <dbReference type="SAM" id="Phobius"/>
    </source>
</evidence>
<dbReference type="GO" id="GO:0005524">
    <property type="term" value="F:ATP binding"/>
    <property type="evidence" value="ECO:0007669"/>
    <property type="project" value="InterPro"/>
</dbReference>
<dbReference type="InterPro" id="IPR001245">
    <property type="entry name" value="Ser-Thr/Tyr_kinase_cat_dom"/>
</dbReference>
<comment type="similarity">
    <text evidence="9">Belongs to the adenylyl cyclase class-4/guanylyl cyclase family.</text>
</comment>
<gene>
    <name evidence="14" type="ORF">NXF25_006863</name>
</gene>
<dbReference type="InterPro" id="IPR000719">
    <property type="entry name" value="Prot_kinase_dom"/>
</dbReference>
<dbReference type="CDD" id="cd07302">
    <property type="entry name" value="CHD"/>
    <property type="match status" value="1"/>
</dbReference>
<evidence type="ECO:0000259" key="13">
    <source>
        <dbReference type="PROSITE" id="PS50125"/>
    </source>
</evidence>